<comment type="similarity">
    <text evidence="2">Belongs to the SKP1 family.</text>
</comment>
<dbReference type="InterPro" id="IPR022742">
    <property type="entry name" value="Hydrolase_4"/>
</dbReference>
<evidence type="ECO:0000313" key="6">
    <source>
        <dbReference type="EMBL" id="TFY64837.1"/>
    </source>
</evidence>
<sequence length="493" mass="54599">MSGILPSIENFAKATAATAAGLGTVGVGLLFFGQNYLIYPSAFPPGSRTEVPTPIDFGLEYEAPELITSDEVRLRCYLLAQKKDLSNLGGTAVDLPEQSDEEVCDLHRSLRSRVSLSGICTHSLGRPTVDPVFRPATFVTDAQCALDFIRAHPFLSKSPIILYGQSIGGAVAIDLASRNAHAIRALILENTFTSLPRLVPSAFPFLGPFAFLCHQKWDSASKVPLIPRGIPILMLSGAHDEVVPREHMLDLWEIVQKRTHADKGAETGTVQNGRRVHSKFVEFEKGTHNDTIYLKSTRYRMALWRQSKSSIAQAPMHFMVNLTPSVVASHIMQAENAAAASTSTSDNDWVKLISKDGYTFLIRRKVAMNSGTLKNMVSVESNFAEAATNTCTIDDRGIIVEKLCEYLSYKNLYKDSPPKEIPDFLERLQPEIALDLLMAADYYEGECSCIWQPNVIMLTLWFSMTALHSRAVHSELVYKQDIIAKVDNNMRNA</sequence>
<evidence type="ECO:0000256" key="1">
    <source>
        <dbReference type="ARBA" id="ARBA00004123"/>
    </source>
</evidence>
<comment type="subcellular location">
    <subcellularLocation>
        <location evidence="1">Nucleus</location>
    </subcellularLocation>
</comment>
<dbReference type="Pfam" id="PF12146">
    <property type="entry name" value="Hydrolase_4"/>
    <property type="match status" value="1"/>
</dbReference>
<evidence type="ECO:0000313" key="7">
    <source>
        <dbReference type="Proteomes" id="UP000298390"/>
    </source>
</evidence>
<dbReference type="AlphaFoldDB" id="A0A4Y9YSZ7"/>
<proteinExistence type="inferred from homology"/>
<dbReference type="PANTHER" id="PTHR12277:SF81">
    <property type="entry name" value="PROTEIN ABHD13"/>
    <property type="match status" value="1"/>
</dbReference>
<dbReference type="EMBL" id="SEKV01000086">
    <property type="protein sequence ID" value="TFY64837.1"/>
    <property type="molecule type" value="Genomic_DNA"/>
</dbReference>
<gene>
    <name evidence="6" type="ORF">EVJ58_g2356</name>
</gene>
<dbReference type="FunFam" id="3.30.710.10:FF:000035">
    <property type="entry name" value="Elongin C transcription elongation factor"/>
    <property type="match status" value="1"/>
</dbReference>
<dbReference type="GO" id="GO:0006511">
    <property type="term" value="P:ubiquitin-dependent protein catabolic process"/>
    <property type="evidence" value="ECO:0007669"/>
    <property type="project" value="InterPro"/>
</dbReference>
<evidence type="ECO:0000256" key="3">
    <source>
        <dbReference type="ARBA" id="ARBA00021347"/>
    </source>
</evidence>
<dbReference type="SMART" id="SM00512">
    <property type="entry name" value="Skp1"/>
    <property type="match status" value="1"/>
</dbReference>
<dbReference type="CDD" id="cd18321">
    <property type="entry name" value="BTB_POZ_EloC"/>
    <property type="match status" value="1"/>
</dbReference>
<dbReference type="SUPFAM" id="SSF53474">
    <property type="entry name" value="alpha/beta-Hydrolases"/>
    <property type="match status" value="1"/>
</dbReference>
<dbReference type="InterPro" id="IPR029058">
    <property type="entry name" value="AB_hydrolase_fold"/>
</dbReference>
<dbReference type="GO" id="GO:0008474">
    <property type="term" value="F:palmitoyl-(protein) hydrolase activity"/>
    <property type="evidence" value="ECO:0007669"/>
    <property type="project" value="TreeGrafter"/>
</dbReference>
<dbReference type="InterPro" id="IPR001232">
    <property type="entry name" value="SKP1-like"/>
</dbReference>
<feature type="domain" description="Serine aminopeptidase S33" evidence="5">
    <location>
        <begin position="137"/>
        <end position="205"/>
    </location>
</feature>
<dbReference type="STRING" id="34475.A0A4Y9YSZ7"/>
<dbReference type="Gene3D" id="3.40.50.1820">
    <property type="entry name" value="alpha/beta hydrolase"/>
    <property type="match status" value="1"/>
</dbReference>
<dbReference type="GO" id="GO:0005634">
    <property type="term" value="C:nucleus"/>
    <property type="evidence" value="ECO:0007669"/>
    <property type="project" value="UniProtKB-SubCell"/>
</dbReference>
<comment type="caution">
    <text evidence="6">The sequence shown here is derived from an EMBL/GenBank/DDBJ whole genome shotgun (WGS) entry which is preliminary data.</text>
</comment>
<dbReference type="GO" id="GO:0016020">
    <property type="term" value="C:membrane"/>
    <property type="evidence" value="ECO:0007669"/>
    <property type="project" value="TreeGrafter"/>
</dbReference>
<keyword evidence="4" id="KW-0539">Nucleus</keyword>
<evidence type="ECO:0000259" key="5">
    <source>
        <dbReference type="Pfam" id="PF12146"/>
    </source>
</evidence>
<dbReference type="SUPFAM" id="SSF54695">
    <property type="entry name" value="POZ domain"/>
    <property type="match status" value="1"/>
</dbReference>
<evidence type="ECO:0000256" key="2">
    <source>
        <dbReference type="ARBA" id="ARBA00009993"/>
    </source>
</evidence>
<dbReference type="PANTHER" id="PTHR12277">
    <property type="entry name" value="ALPHA/BETA HYDROLASE DOMAIN-CONTAINING PROTEIN"/>
    <property type="match status" value="1"/>
</dbReference>
<reference evidence="6 7" key="1">
    <citation type="submission" date="2019-01" db="EMBL/GenBank/DDBJ databases">
        <title>Genome sequencing of the rare red list fungi Fomitopsis rosea.</title>
        <authorList>
            <person name="Buettner E."/>
            <person name="Kellner H."/>
        </authorList>
    </citation>
    <scope>NUCLEOTIDE SEQUENCE [LARGE SCALE GENOMIC DNA]</scope>
    <source>
        <strain evidence="6 7">DSM 105464</strain>
    </source>
</reference>
<evidence type="ECO:0000256" key="4">
    <source>
        <dbReference type="ARBA" id="ARBA00023242"/>
    </source>
</evidence>
<name>A0A4Y9YSZ7_9APHY</name>
<protein>
    <recommendedName>
        <fullName evidence="3">Elongin-C</fullName>
    </recommendedName>
</protein>
<organism evidence="6 7">
    <name type="scientific">Rhodofomes roseus</name>
    <dbReference type="NCBI Taxonomy" id="34475"/>
    <lineage>
        <taxon>Eukaryota</taxon>
        <taxon>Fungi</taxon>
        <taxon>Dikarya</taxon>
        <taxon>Basidiomycota</taxon>
        <taxon>Agaricomycotina</taxon>
        <taxon>Agaricomycetes</taxon>
        <taxon>Polyporales</taxon>
        <taxon>Rhodofomes</taxon>
    </lineage>
</organism>
<dbReference type="InterPro" id="IPR011333">
    <property type="entry name" value="SKP1/BTB/POZ_sf"/>
</dbReference>
<dbReference type="Gene3D" id="3.30.710.10">
    <property type="entry name" value="Potassium Channel Kv1.1, Chain A"/>
    <property type="match status" value="1"/>
</dbReference>
<dbReference type="Proteomes" id="UP000298390">
    <property type="component" value="Unassembled WGS sequence"/>
</dbReference>
<accession>A0A4Y9YSZ7</accession>